<sequence length="127" mass="14305">MAPAQTILQFVQLFDDLVMFQVRHWFGSIPRPKNTMVDPFAQSIKCPLIIRCFTWTFFQFEGIDECSLIVPSNESAKRAVAPPCSDQMCSSMLDLLVKDFRKISSGNIWSTSAIKYTSGIGQHHCPG</sequence>
<proteinExistence type="predicted"/>
<name>A0ACC0L5K7_RHOML</name>
<accession>A0ACC0L5K7</accession>
<keyword evidence="2" id="KW-1185">Reference proteome</keyword>
<reference evidence="1" key="1">
    <citation type="submission" date="2022-02" db="EMBL/GenBank/DDBJ databases">
        <title>Plant Genome Project.</title>
        <authorList>
            <person name="Zhang R.-G."/>
        </authorList>
    </citation>
    <scope>NUCLEOTIDE SEQUENCE</scope>
    <source>
        <strain evidence="1">AT1</strain>
    </source>
</reference>
<evidence type="ECO:0000313" key="2">
    <source>
        <dbReference type="Proteomes" id="UP001062846"/>
    </source>
</evidence>
<comment type="caution">
    <text evidence="1">The sequence shown here is derived from an EMBL/GenBank/DDBJ whole genome shotgun (WGS) entry which is preliminary data.</text>
</comment>
<gene>
    <name evidence="1" type="ORF">RHMOL_Rhmol13G0088000</name>
</gene>
<organism evidence="1 2">
    <name type="scientific">Rhododendron molle</name>
    <name type="common">Chinese azalea</name>
    <name type="synonym">Azalea mollis</name>
    <dbReference type="NCBI Taxonomy" id="49168"/>
    <lineage>
        <taxon>Eukaryota</taxon>
        <taxon>Viridiplantae</taxon>
        <taxon>Streptophyta</taxon>
        <taxon>Embryophyta</taxon>
        <taxon>Tracheophyta</taxon>
        <taxon>Spermatophyta</taxon>
        <taxon>Magnoliopsida</taxon>
        <taxon>eudicotyledons</taxon>
        <taxon>Gunneridae</taxon>
        <taxon>Pentapetalae</taxon>
        <taxon>asterids</taxon>
        <taxon>Ericales</taxon>
        <taxon>Ericaceae</taxon>
        <taxon>Ericoideae</taxon>
        <taxon>Rhodoreae</taxon>
        <taxon>Rhododendron</taxon>
    </lineage>
</organism>
<dbReference type="EMBL" id="CM046400">
    <property type="protein sequence ID" value="KAI8523614.1"/>
    <property type="molecule type" value="Genomic_DNA"/>
</dbReference>
<evidence type="ECO:0000313" key="1">
    <source>
        <dbReference type="EMBL" id="KAI8523614.1"/>
    </source>
</evidence>
<protein>
    <submittedName>
        <fullName evidence="1">Uncharacterized protein</fullName>
    </submittedName>
</protein>
<dbReference type="Proteomes" id="UP001062846">
    <property type="component" value="Chromosome 13"/>
</dbReference>